<sequence>MPALLRHSPSPFREPNQIPILRLNRPIRPPPGRHLYHQYPKTINIGTNGRRGDAVLVLRRHVAHGPGHLGGHVRMRRLDPPSEPKIRNVGLKILVQQHVARLNIPMYDWSVQIMQERQPSRHTLYNPHSRIPRQRGPITRRRTRHRRVSRGSRERRVVNPLVQAPSLDKLVDQDSVIPGNAVPEDLDEIRMADLVLSERLHFGAEFAEALEGVLAQLLNGDGDAVREARLVDEAEAAVADDAVRGEVSGGGDEVGHRDAVQGGVEGRADVADGDGVEVG</sequence>
<feature type="region of interest" description="Disordered" evidence="1">
    <location>
        <begin position="245"/>
        <end position="279"/>
    </location>
</feature>
<evidence type="ECO:0000313" key="3">
    <source>
        <dbReference type="Proteomes" id="UP001420932"/>
    </source>
</evidence>
<comment type="caution">
    <text evidence="2">The sequence shown here is derived from an EMBL/GenBank/DDBJ whole genome shotgun (WGS) entry which is preliminary data.</text>
</comment>
<protein>
    <submittedName>
        <fullName evidence="2">Uncharacterized protein</fullName>
    </submittedName>
</protein>
<feature type="compositionally biased region" description="Basic residues" evidence="1">
    <location>
        <begin position="130"/>
        <end position="150"/>
    </location>
</feature>
<organism evidence="2 3">
    <name type="scientific">Stephania yunnanensis</name>
    <dbReference type="NCBI Taxonomy" id="152371"/>
    <lineage>
        <taxon>Eukaryota</taxon>
        <taxon>Viridiplantae</taxon>
        <taxon>Streptophyta</taxon>
        <taxon>Embryophyta</taxon>
        <taxon>Tracheophyta</taxon>
        <taxon>Spermatophyta</taxon>
        <taxon>Magnoliopsida</taxon>
        <taxon>Ranunculales</taxon>
        <taxon>Menispermaceae</taxon>
        <taxon>Menispermoideae</taxon>
        <taxon>Cissampelideae</taxon>
        <taxon>Stephania</taxon>
    </lineage>
</organism>
<dbReference type="EMBL" id="JBBNAF010000002">
    <property type="protein sequence ID" value="KAK9163931.1"/>
    <property type="molecule type" value="Genomic_DNA"/>
</dbReference>
<gene>
    <name evidence="2" type="ORF">Syun_004833</name>
</gene>
<evidence type="ECO:0000256" key="1">
    <source>
        <dbReference type="SAM" id="MobiDB-lite"/>
    </source>
</evidence>
<name>A0AAP0Q5C1_9MAGN</name>
<feature type="region of interest" description="Disordered" evidence="1">
    <location>
        <begin position="123"/>
        <end position="152"/>
    </location>
</feature>
<dbReference type="AlphaFoldDB" id="A0AAP0Q5C1"/>
<proteinExistence type="predicted"/>
<evidence type="ECO:0000313" key="2">
    <source>
        <dbReference type="EMBL" id="KAK9163931.1"/>
    </source>
</evidence>
<keyword evidence="3" id="KW-1185">Reference proteome</keyword>
<accession>A0AAP0Q5C1</accession>
<dbReference type="Proteomes" id="UP001420932">
    <property type="component" value="Unassembled WGS sequence"/>
</dbReference>
<reference evidence="2 3" key="1">
    <citation type="submission" date="2024-01" db="EMBL/GenBank/DDBJ databases">
        <title>Genome assemblies of Stephania.</title>
        <authorList>
            <person name="Yang L."/>
        </authorList>
    </citation>
    <scope>NUCLEOTIDE SEQUENCE [LARGE SCALE GENOMIC DNA]</scope>
    <source>
        <strain evidence="2">YNDBR</strain>
        <tissue evidence="2">Leaf</tissue>
    </source>
</reference>